<dbReference type="SUPFAM" id="SSF52218">
    <property type="entry name" value="Flavoproteins"/>
    <property type="match status" value="1"/>
</dbReference>
<dbReference type="Proteomes" id="UP000281118">
    <property type="component" value="Unassembled WGS sequence"/>
</dbReference>
<proteinExistence type="predicted"/>
<organism evidence="1 2">
    <name type="scientific">Variovorax guangxiensis</name>
    <dbReference type="NCBI Taxonomy" id="1775474"/>
    <lineage>
        <taxon>Bacteria</taxon>
        <taxon>Pseudomonadati</taxon>
        <taxon>Pseudomonadota</taxon>
        <taxon>Betaproteobacteria</taxon>
        <taxon>Burkholderiales</taxon>
        <taxon>Comamonadaceae</taxon>
        <taxon>Variovorax</taxon>
    </lineage>
</organism>
<evidence type="ECO:0000313" key="2">
    <source>
        <dbReference type="Proteomes" id="UP000281118"/>
    </source>
</evidence>
<reference evidence="1 2" key="1">
    <citation type="submission" date="2018-12" db="EMBL/GenBank/DDBJ databases">
        <title>The genome sequences of Variovorax guangxiensis DSM 27352.</title>
        <authorList>
            <person name="Gao J."/>
            <person name="Sun J."/>
        </authorList>
    </citation>
    <scope>NUCLEOTIDE SEQUENCE [LARGE SCALE GENOMIC DNA]</scope>
    <source>
        <strain evidence="1 2">DSM 27352</strain>
    </source>
</reference>
<dbReference type="OrthoDB" id="9806505at2"/>
<dbReference type="AlphaFoldDB" id="A0A433MF52"/>
<dbReference type="Gene3D" id="3.40.50.360">
    <property type="match status" value="1"/>
</dbReference>
<comment type="caution">
    <text evidence="1">The sequence shown here is derived from an EMBL/GenBank/DDBJ whole genome shotgun (WGS) entry which is preliminary data.</text>
</comment>
<accession>A0A433MF52</accession>
<gene>
    <name evidence="1" type="ORF">EJP67_04725</name>
</gene>
<evidence type="ECO:0000313" key="1">
    <source>
        <dbReference type="EMBL" id="RUR66360.1"/>
    </source>
</evidence>
<dbReference type="InterPro" id="IPR029039">
    <property type="entry name" value="Flavoprotein-like_sf"/>
</dbReference>
<dbReference type="EMBL" id="RXFT01000001">
    <property type="protein sequence ID" value="RUR66360.1"/>
    <property type="molecule type" value="Genomic_DNA"/>
</dbReference>
<name>A0A433MF52_9BURK</name>
<protein>
    <submittedName>
        <fullName evidence="1">Flavodoxin</fullName>
    </submittedName>
</protein>
<sequence>MNNVLVIVYSYTGTSRRVAELLCSQQNWQLANITETRPRAGGLGSLRCVIDSLLRREPAIRYDGPPPGDFDAVVLVSPIWMLQLAGPMRSFVARQRARLPDAAVLSVMGGQGAPNAAAEIAKILGRAPILSSSVTMREVDDGSCAARLQAFGNAVREAEGPQAVVRPVTLSPQSS</sequence>
<dbReference type="RefSeq" id="WP_126019944.1">
    <property type="nucleotide sequence ID" value="NZ_RXFT01000001.1"/>
</dbReference>